<dbReference type="Gene3D" id="3.40.50.200">
    <property type="entry name" value="Peptidase S8/S53 domain"/>
    <property type="match status" value="1"/>
</dbReference>
<comment type="similarity">
    <text evidence="1">Belongs to the peptidase S8 family.</text>
</comment>
<sequence>MRPLVNLAFTLIVIFNLNNSFGQPKVASISEEGIPPINMVGGDAPKYFSSILIYLGETNKALKLKVGVAHKSDGISQIMQRDLHLPNFGFTRELEEYLCKLNMHVCMVSNGKLDWKKLRASPPGVSEYDGECPNSELPSHVVCFPSVSISKGWTTVVRHLQPTDDLTKIVVENMQGCVKWDAKCAKRVIQLNSFRPQLTSRLPFDVQSDYELYKGLLDEKLWRGITGPIRFPARLYAIKPDFAESVRSPTDKLSLLKDAIKDAIAKHPLPAFPNDKPPPKEASYLYLNQTVGNFSSQSNTNATSPVEEPKLACENPQLPSDGNDPMDLTTVQKNALSAMTFQKFRDHQQLSELKSITVGVWDGLWDETHCEFALKNGKTEIPPSENRSFYRPANSIIRIADPKPNLSAEDRKYLRPYNSCNSTLPNADPNTKTIDCSKTTYYDHATFMAGLIGAQPNGVGIVGLNPKVRLWMYELVPDRLSGDPFGPAYADDDDDDIPPLVNKPPVVVNVSQATVVAADSFYAAITRIKSNSTYTDETLFVIASGNDGQFFSSSNEDVISRPPGLVNTASLSVRNRSGILTVVALSPSGENVLSCNDLLAIQKDESLRKANLTLEIPDICNKDPSDLPLSNYGDVFNVAAIGLGAGPKYGGRFGVKAGTSVATAYVTGLASLIRARLRNLKDETWKAHGGIPKGQTFIDEDLNTTRIVQERIQFTADPLGEGPHAPISRFGRINFDRALAFETDQIIGNQALESQVKNCQDQKGGMVLTDSLEGQRKLSIQFVDNSAQSTKEISLGSIRRLYQEKTDAPNPPVYTVIYQSENSQTNIPLQIIKHATFKNPPKLRFSCIRPIKRDWIGPEKQDLHIMVDLQDIRDFG</sequence>
<evidence type="ECO:0000313" key="7">
    <source>
        <dbReference type="EMBL" id="MCQ8181227.1"/>
    </source>
</evidence>
<feature type="non-terminal residue" evidence="7">
    <location>
        <position position="876"/>
    </location>
</feature>
<gene>
    <name evidence="7" type="ORF">NP603_08910</name>
</gene>
<dbReference type="EMBL" id="JANIBM010000008">
    <property type="protein sequence ID" value="MCQ8181227.1"/>
    <property type="molecule type" value="Genomic_DNA"/>
</dbReference>
<dbReference type="Pfam" id="PF00082">
    <property type="entry name" value="Peptidase_S8"/>
    <property type="match status" value="1"/>
</dbReference>
<feature type="compositionally biased region" description="Polar residues" evidence="5">
    <location>
        <begin position="295"/>
        <end position="304"/>
    </location>
</feature>
<evidence type="ECO:0000256" key="5">
    <source>
        <dbReference type="SAM" id="MobiDB-lite"/>
    </source>
</evidence>
<evidence type="ECO:0000256" key="4">
    <source>
        <dbReference type="ARBA" id="ARBA00022825"/>
    </source>
</evidence>
<reference evidence="7 8" key="1">
    <citation type="submission" date="2022-07" db="EMBL/GenBank/DDBJ databases">
        <title>Methylomonas rivi sp. nov., Methylomonas rosea sp. nov., Methylomonas aureus sp. nov. and Methylomonas subterranea sp. nov., four novel methanotrophs isolated from a freshwater creek and the deep terrestrial subsurface.</title>
        <authorList>
            <person name="Abin C."/>
            <person name="Sankaranarayanan K."/>
            <person name="Garner C."/>
            <person name="Sindelar R."/>
            <person name="Kotary K."/>
            <person name="Garner R."/>
            <person name="Barclay S."/>
            <person name="Lawson P."/>
            <person name="Krumholz L."/>
        </authorList>
    </citation>
    <scope>NUCLEOTIDE SEQUENCE [LARGE SCALE GENOMIC DNA]</scope>
    <source>
        <strain evidence="7 8">SURF-1</strain>
    </source>
</reference>
<dbReference type="RefSeq" id="WP_256610517.1">
    <property type="nucleotide sequence ID" value="NZ_JANIBM010000008.1"/>
</dbReference>
<name>A0ABT1UGF9_9GAMM</name>
<protein>
    <submittedName>
        <fullName evidence="7">S8 family serine peptidase</fullName>
    </submittedName>
</protein>
<dbReference type="InterPro" id="IPR000209">
    <property type="entry name" value="Peptidase_S8/S53_dom"/>
</dbReference>
<evidence type="ECO:0000256" key="2">
    <source>
        <dbReference type="ARBA" id="ARBA00022670"/>
    </source>
</evidence>
<dbReference type="PANTHER" id="PTHR43806">
    <property type="entry name" value="PEPTIDASE S8"/>
    <property type="match status" value="1"/>
</dbReference>
<comment type="caution">
    <text evidence="7">The sequence shown here is derived from an EMBL/GenBank/DDBJ whole genome shotgun (WGS) entry which is preliminary data.</text>
</comment>
<dbReference type="InterPro" id="IPR036852">
    <property type="entry name" value="Peptidase_S8/S53_dom_sf"/>
</dbReference>
<dbReference type="PANTHER" id="PTHR43806:SF11">
    <property type="entry name" value="CEREVISIN-RELATED"/>
    <property type="match status" value="1"/>
</dbReference>
<dbReference type="SUPFAM" id="SSF52743">
    <property type="entry name" value="Subtilisin-like"/>
    <property type="match status" value="1"/>
</dbReference>
<keyword evidence="3" id="KW-0378">Hydrolase</keyword>
<evidence type="ECO:0000256" key="3">
    <source>
        <dbReference type="ARBA" id="ARBA00022801"/>
    </source>
</evidence>
<evidence type="ECO:0000313" key="8">
    <source>
        <dbReference type="Proteomes" id="UP001524569"/>
    </source>
</evidence>
<feature type="domain" description="Peptidase S8/S53" evidence="6">
    <location>
        <begin position="355"/>
        <end position="687"/>
    </location>
</feature>
<accession>A0ABT1UGF9</accession>
<keyword evidence="8" id="KW-1185">Reference proteome</keyword>
<dbReference type="InterPro" id="IPR050131">
    <property type="entry name" value="Peptidase_S8_subtilisin-like"/>
</dbReference>
<evidence type="ECO:0000256" key="1">
    <source>
        <dbReference type="ARBA" id="ARBA00011073"/>
    </source>
</evidence>
<proteinExistence type="inferred from homology"/>
<evidence type="ECO:0000259" key="6">
    <source>
        <dbReference type="Pfam" id="PF00082"/>
    </source>
</evidence>
<organism evidence="7 8">
    <name type="scientific">Methylomonas aurea</name>
    <dbReference type="NCBI Taxonomy" id="2952224"/>
    <lineage>
        <taxon>Bacteria</taxon>
        <taxon>Pseudomonadati</taxon>
        <taxon>Pseudomonadota</taxon>
        <taxon>Gammaproteobacteria</taxon>
        <taxon>Methylococcales</taxon>
        <taxon>Methylococcaceae</taxon>
        <taxon>Methylomonas</taxon>
    </lineage>
</organism>
<feature type="region of interest" description="Disordered" evidence="5">
    <location>
        <begin position="295"/>
        <end position="323"/>
    </location>
</feature>
<keyword evidence="4" id="KW-0720">Serine protease</keyword>
<dbReference type="Proteomes" id="UP001524569">
    <property type="component" value="Unassembled WGS sequence"/>
</dbReference>
<keyword evidence="2" id="KW-0645">Protease</keyword>